<protein>
    <submittedName>
        <fullName evidence="4">Uncharacterized protein LOC100176057</fullName>
    </submittedName>
</protein>
<reference evidence="4" key="1">
    <citation type="submission" date="2020-04" db="EMBL/GenBank/DDBJ databases">
        <authorList>
            <person name="Neveu A P."/>
        </authorList>
    </citation>
    <scope>NUCLEOTIDE SEQUENCE</scope>
    <source>
        <tissue evidence="4">Whole embryo</tissue>
    </source>
</reference>
<evidence type="ECO:0000256" key="1">
    <source>
        <dbReference type="SAM" id="MobiDB-lite"/>
    </source>
</evidence>
<dbReference type="Gene3D" id="2.60.40.4060">
    <property type="entry name" value="Reeler domain"/>
    <property type="match status" value="1"/>
</dbReference>
<dbReference type="InterPro" id="IPR042307">
    <property type="entry name" value="Reeler_sf"/>
</dbReference>
<organism evidence="4">
    <name type="scientific">Phallusia mammillata</name>
    <dbReference type="NCBI Taxonomy" id="59560"/>
    <lineage>
        <taxon>Eukaryota</taxon>
        <taxon>Metazoa</taxon>
        <taxon>Chordata</taxon>
        <taxon>Tunicata</taxon>
        <taxon>Ascidiacea</taxon>
        <taxon>Phlebobranchia</taxon>
        <taxon>Ascidiidae</taxon>
        <taxon>Phallusia</taxon>
    </lineage>
</organism>
<feature type="region of interest" description="Disordered" evidence="1">
    <location>
        <begin position="254"/>
        <end position="276"/>
    </location>
</feature>
<feature type="chain" id="PRO_5026029937" evidence="2">
    <location>
        <begin position="18"/>
        <end position="537"/>
    </location>
</feature>
<dbReference type="EMBL" id="LR786410">
    <property type="protein sequence ID" value="CAB3260766.1"/>
    <property type="molecule type" value="mRNA"/>
</dbReference>
<sequence>MLRWIFFATSLILPILCQEGPCPFHPCTPEQLGCPSSRLLKNKRGCLLCRCEESTLQDHPCSLHGCTVKLLNCASTTLRKDENGCDLCECSNPVDGNVTITMQPNPMERLLIDGPTLGEPTHPITVECPPLECPMDLDCERLAVNPRTGCEICRCATAGDSLNASILDGVYEDVDVNQTELEIQDPCPDPMEMVEAENMELGGRRGGRSKYKLILKKLKKGFKPGMKYKLIVKGSSRNPFKAFLVDVKPVPVTSKPKRRRGPLSTTATEADDETTAVRSCSGGGILNGSNSVRVSPDCPTAAIEHDTSNKTKAVIMWTAPDCGCVQIRAAVVDYTDRVVYMDDATAPSSGRRRSAQAGKINKPLLRTVCMRKNAKNRRNPPRRPGKTTRKVPKAVGECCKAAIVYGSMQKSSSQMTNGCEQQAMLFLMGRYRYNRFKGIQKTCKNSYRKCCMGFIRISNQPDVGRRPNKPVLKVPKYVLDVLLKMAGGSSRGNSNSGGRAPGSSRNKGSKGKRKRKKGRAKKHRRTESRASSGTTST</sequence>
<feature type="region of interest" description="Disordered" evidence="1">
    <location>
        <begin position="488"/>
        <end position="537"/>
    </location>
</feature>
<dbReference type="InterPro" id="IPR002861">
    <property type="entry name" value="Reeler_dom"/>
</dbReference>
<dbReference type="AlphaFoldDB" id="A0A6F9DFU0"/>
<feature type="domain" description="Reelin" evidence="3">
    <location>
        <begin position="208"/>
        <end position="333"/>
    </location>
</feature>
<evidence type="ECO:0000259" key="3">
    <source>
        <dbReference type="Pfam" id="PF02014"/>
    </source>
</evidence>
<keyword evidence="2" id="KW-0732">Signal</keyword>
<feature type="compositionally biased region" description="Low complexity" evidence="1">
    <location>
        <begin position="488"/>
        <end position="506"/>
    </location>
</feature>
<name>A0A6F9DFU0_9ASCI</name>
<evidence type="ECO:0000256" key="2">
    <source>
        <dbReference type="SAM" id="SignalP"/>
    </source>
</evidence>
<dbReference type="Pfam" id="PF02014">
    <property type="entry name" value="Reeler"/>
    <property type="match status" value="1"/>
</dbReference>
<feature type="signal peptide" evidence="2">
    <location>
        <begin position="1"/>
        <end position="17"/>
    </location>
</feature>
<accession>A0A6F9DFU0</accession>
<evidence type="ECO:0000313" key="4">
    <source>
        <dbReference type="EMBL" id="CAB3260766.1"/>
    </source>
</evidence>
<proteinExistence type="evidence at transcript level"/>
<feature type="compositionally biased region" description="Basic residues" evidence="1">
    <location>
        <begin position="507"/>
        <end position="526"/>
    </location>
</feature>
<feature type="region of interest" description="Disordered" evidence="1">
    <location>
        <begin position="372"/>
        <end position="391"/>
    </location>
</feature>
<gene>
    <name evidence="4" type="primary">LOC100176057</name>
</gene>